<dbReference type="EMBL" id="DS989842">
    <property type="protein sequence ID" value="EDX77965.1"/>
    <property type="molecule type" value="Genomic_DNA"/>
</dbReference>
<keyword evidence="2" id="KW-1185">Reference proteome</keyword>
<sequence>MGDKYEQHADAVADAVIAGKSAEPLLGEYTGVAVPLQEEYPNFVQGEDSHSKLKLPMFPHTKTIQYQPMKGKVGNIQAQADRPATSFQIGQTLGVNTRGYRGWSGGTSGWVTALDESGQRISLPDYLKVKYEGFRQGRDYFESLEGHETELYGKKLSLAPGYLDDTMTWGGSADLTYNDQTKQLTYGSKRARAIINVRPGVDKIHCGVTYALRLPDFPHPGGNQYGDYATVWFRVYEGPQGDEYLHRGRGSAGCITVTDNVWPDIYRYLINKRRGVHFVGTIARINCRGN</sequence>
<name>B4VIN8_9CYAN</name>
<dbReference type="Proteomes" id="UP000003835">
    <property type="component" value="Unassembled WGS sequence"/>
</dbReference>
<dbReference type="HOGENOM" id="CLU_958812_0_0_3"/>
<gene>
    <name evidence="1" type="ORF">MC7420_7703</name>
</gene>
<dbReference type="STRING" id="118168.MC7420_7703"/>
<dbReference type="AlphaFoldDB" id="B4VIN8"/>
<proteinExistence type="predicted"/>
<evidence type="ECO:0000313" key="2">
    <source>
        <dbReference type="Proteomes" id="UP000003835"/>
    </source>
</evidence>
<evidence type="ECO:0000313" key="1">
    <source>
        <dbReference type="EMBL" id="EDX77965.1"/>
    </source>
</evidence>
<organism evidence="1 2">
    <name type="scientific">Coleofasciculus chthonoplastes PCC 7420</name>
    <dbReference type="NCBI Taxonomy" id="118168"/>
    <lineage>
        <taxon>Bacteria</taxon>
        <taxon>Bacillati</taxon>
        <taxon>Cyanobacteriota</taxon>
        <taxon>Cyanophyceae</taxon>
        <taxon>Coleofasciculales</taxon>
        <taxon>Coleofasciculaceae</taxon>
        <taxon>Coleofasciculus</taxon>
    </lineage>
</organism>
<accession>B4VIN8</accession>
<reference evidence="1 2" key="1">
    <citation type="submission" date="2008-07" db="EMBL/GenBank/DDBJ databases">
        <authorList>
            <person name="Tandeau de Marsac N."/>
            <person name="Ferriera S."/>
            <person name="Johnson J."/>
            <person name="Kravitz S."/>
            <person name="Beeson K."/>
            <person name="Sutton G."/>
            <person name="Rogers Y.-H."/>
            <person name="Friedman R."/>
            <person name="Frazier M."/>
            <person name="Venter J.C."/>
        </authorList>
    </citation>
    <scope>NUCLEOTIDE SEQUENCE [LARGE SCALE GENOMIC DNA]</scope>
    <source>
        <strain evidence="1 2">PCC 7420</strain>
    </source>
</reference>
<protein>
    <submittedName>
        <fullName evidence="1">Uncharacterized protein</fullName>
    </submittedName>
</protein>